<evidence type="ECO:0000256" key="4">
    <source>
        <dbReference type="ARBA" id="ARBA00022842"/>
    </source>
</evidence>
<sequence>MTSFYLDTSVGIHVLLGHPGATSWFDEVTASGVHEVLSSRLLRTELTRTLRRLGQPLERREAVLDHLGTVLLDHTVLVEAEAIGPHVKTLDAIHLASALRSGIEDVVVTSHDRTMLTVARALGLAAHDPLTDGSPPP</sequence>
<dbReference type="InterPro" id="IPR002716">
    <property type="entry name" value="PIN_dom"/>
</dbReference>
<evidence type="ECO:0000256" key="3">
    <source>
        <dbReference type="ARBA" id="ARBA00022801"/>
    </source>
</evidence>
<organism evidence="6 7">
    <name type="scientific">Lapillicoccus jejuensis</name>
    <dbReference type="NCBI Taxonomy" id="402171"/>
    <lineage>
        <taxon>Bacteria</taxon>
        <taxon>Bacillati</taxon>
        <taxon>Actinomycetota</taxon>
        <taxon>Actinomycetes</taxon>
        <taxon>Micrococcales</taxon>
        <taxon>Intrasporangiaceae</taxon>
        <taxon>Lapillicoccus</taxon>
    </lineage>
</organism>
<accession>A0A542DWZ9</accession>
<evidence type="ECO:0000256" key="2">
    <source>
        <dbReference type="ARBA" id="ARBA00022723"/>
    </source>
</evidence>
<gene>
    <name evidence="6" type="ORF">FB458_0679</name>
</gene>
<keyword evidence="7" id="KW-1185">Reference proteome</keyword>
<name>A0A542DWZ9_9MICO</name>
<evidence type="ECO:0000259" key="5">
    <source>
        <dbReference type="Pfam" id="PF01850"/>
    </source>
</evidence>
<dbReference type="GO" id="GO:0016787">
    <property type="term" value="F:hydrolase activity"/>
    <property type="evidence" value="ECO:0007669"/>
    <property type="project" value="UniProtKB-KW"/>
</dbReference>
<dbReference type="RefSeq" id="WP_246061042.1">
    <property type="nucleotide sequence ID" value="NZ_BAAAPR010000008.1"/>
</dbReference>
<evidence type="ECO:0000313" key="6">
    <source>
        <dbReference type="EMBL" id="TQJ07611.1"/>
    </source>
</evidence>
<dbReference type="Proteomes" id="UP000317893">
    <property type="component" value="Unassembled WGS sequence"/>
</dbReference>
<dbReference type="EMBL" id="VFMN01000001">
    <property type="protein sequence ID" value="TQJ07611.1"/>
    <property type="molecule type" value="Genomic_DNA"/>
</dbReference>
<keyword evidence="1" id="KW-0540">Nuclease</keyword>
<dbReference type="InterPro" id="IPR029060">
    <property type="entry name" value="PIN-like_dom_sf"/>
</dbReference>
<keyword evidence="3" id="KW-0378">Hydrolase</keyword>
<comment type="caution">
    <text evidence="6">The sequence shown here is derived from an EMBL/GenBank/DDBJ whole genome shotgun (WGS) entry which is preliminary data.</text>
</comment>
<dbReference type="AlphaFoldDB" id="A0A542DWZ9"/>
<dbReference type="SUPFAM" id="SSF88723">
    <property type="entry name" value="PIN domain-like"/>
    <property type="match status" value="1"/>
</dbReference>
<protein>
    <recommendedName>
        <fullName evidence="5">PIN domain-containing protein</fullName>
    </recommendedName>
</protein>
<dbReference type="Pfam" id="PF01850">
    <property type="entry name" value="PIN"/>
    <property type="match status" value="1"/>
</dbReference>
<reference evidence="6 7" key="1">
    <citation type="submission" date="2019-06" db="EMBL/GenBank/DDBJ databases">
        <title>Sequencing the genomes of 1000 actinobacteria strains.</title>
        <authorList>
            <person name="Klenk H.-P."/>
        </authorList>
    </citation>
    <scope>NUCLEOTIDE SEQUENCE [LARGE SCALE GENOMIC DNA]</scope>
    <source>
        <strain evidence="6 7">DSM 18607</strain>
    </source>
</reference>
<dbReference type="Gene3D" id="3.40.50.1010">
    <property type="entry name" value="5'-nuclease"/>
    <property type="match status" value="1"/>
</dbReference>
<proteinExistence type="predicted"/>
<keyword evidence="4" id="KW-0460">Magnesium</keyword>
<evidence type="ECO:0000313" key="7">
    <source>
        <dbReference type="Proteomes" id="UP000317893"/>
    </source>
</evidence>
<keyword evidence="2" id="KW-0479">Metal-binding</keyword>
<dbReference type="GO" id="GO:0004518">
    <property type="term" value="F:nuclease activity"/>
    <property type="evidence" value="ECO:0007669"/>
    <property type="project" value="UniProtKB-KW"/>
</dbReference>
<dbReference type="GO" id="GO:0046872">
    <property type="term" value="F:metal ion binding"/>
    <property type="evidence" value="ECO:0007669"/>
    <property type="project" value="UniProtKB-KW"/>
</dbReference>
<feature type="domain" description="PIN" evidence="5">
    <location>
        <begin position="5"/>
        <end position="119"/>
    </location>
</feature>
<evidence type="ECO:0000256" key="1">
    <source>
        <dbReference type="ARBA" id="ARBA00022722"/>
    </source>
</evidence>